<dbReference type="Proteomes" id="UP001310022">
    <property type="component" value="Unassembled WGS sequence"/>
</dbReference>
<dbReference type="AlphaFoldDB" id="A0AAN4W182"/>
<feature type="chain" id="PRO_5042828578" description="Outer membrane protein beta-barrel domain-containing protein" evidence="1">
    <location>
        <begin position="19"/>
        <end position="217"/>
    </location>
</feature>
<comment type="caution">
    <text evidence="2">The sequence shown here is derived from an EMBL/GenBank/DDBJ whole genome shotgun (WGS) entry which is preliminary data.</text>
</comment>
<evidence type="ECO:0000313" key="3">
    <source>
        <dbReference type="Proteomes" id="UP001310022"/>
    </source>
</evidence>
<dbReference type="EMBL" id="BQKE01000003">
    <property type="protein sequence ID" value="GJM63869.1"/>
    <property type="molecule type" value="Genomic_DNA"/>
</dbReference>
<protein>
    <recommendedName>
        <fullName evidence="4">Outer membrane protein beta-barrel domain-containing protein</fullName>
    </recommendedName>
</protein>
<gene>
    <name evidence="2" type="ORF">PEDI_44210</name>
</gene>
<dbReference type="SUPFAM" id="SSF56925">
    <property type="entry name" value="OMPA-like"/>
    <property type="match status" value="1"/>
</dbReference>
<keyword evidence="3" id="KW-1185">Reference proteome</keyword>
<dbReference type="Gene3D" id="2.40.160.20">
    <property type="match status" value="1"/>
</dbReference>
<sequence>MKTIFYLFIILCITTVTAFGQEYAPIPDSAVRDYNVRRSFWTMDYVITVPTGDQEAFIARTSFRGISVTGAGFINDNIAIGGSFGWYGQYAEFNRSTYELLIAPGAITGRKYDYLYALPLMAHASYFFLPEATVEPFVSLGLGVQYSELETQIGSLAVRDEAWDFTFSPEAGIYVPLGLSATWGFTAKVKYNFITYETSRISNLQNWGFHLGVGFLY</sequence>
<dbReference type="RefSeq" id="WP_338238968.1">
    <property type="nucleotide sequence ID" value="NZ_BQKE01000003.1"/>
</dbReference>
<evidence type="ECO:0008006" key="4">
    <source>
        <dbReference type="Google" id="ProtNLM"/>
    </source>
</evidence>
<name>A0AAN4W182_9BACT</name>
<evidence type="ECO:0000313" key="2">
    <source>
        <dbReference type="EMBL" id="GJM63869.1"/>
    </source>
</evidence>
<keyword evidence="1" id="KW-0732">Signal</keyword>
<reference evidence="2 3" key="1">
    <citation type="submission" date="2021-12" db="EMBL/GenBank/DDBJ databases">
        <title>Genome sequencing of bacteria with rrn-lacking chromosome and rrn-plasmid.</title>
        <authorList>
            <person name="Anda M."/>
            <person name="Iwasaki W."/>
        </authorList>
    </citation>
    <scope>NUCLEOTIDE SEQUENCE [LARGE SCALE GENOMIC DNA]</scope>
    <source>
        <strain evidence="2 3">NBRC 15940</strain>
    </source>
</reference>
<feature type="signal peptide" evidence="1">
    <location>
        <begin position="1"/>
        <end position="18"/>
    </location>
</feature>
<proteinExistence type="predicted"/>
<accession>A0AAN4W182</accession>
<evidence type="ECO:0000256" key="1">
    <source>
        <dbReference type="SAM" id="SignalP"/>
    </source>
</evidence>
<organism evidence="2 3">
    <name type="scientific">Persicobacter diffluens</name>
    <dbReference type="NCBI Taxonomy" id="981"/>
    <lineage>
        <taxon>Bacteria</taxon>
        <taxon>Pseudomonadati</taxon>
        <taxon>Bacteroidota</taxon>
        <taxon>Cytophagia</taxon>
        <taxon>Cytophagales</taxon>
        <taxon>Persicobacteraceae</taxon>
        <taxon>Persicobacter</taxon>
    </lineage>
</organism>
<dbReference type="InterPro" id="IPR011250">
    <property type="entry name" value="OMP/PagP_B-barrel"/>
</dbReference>